<keyword evidence="10" id="KW-0206">Cytoskeleton</keyword>
<dbReference type="GO" id="GO:0030992">
    <property type="term" value="C:intraciliary transport particle B"/>
    <property type="evidence" value="ECO:0007669"/>
    <property type="project" value="TreeGrafter"/>
</dbReference>
<dbReference type="GO" id="GO:0060271">
    <property type="term" value="P:cilium assembly"/>
    <property type="evidence" value="ECO:0007669"/>
    <property type="project" value="TreeGrafter"/>
</dbReference>
<evidence type="ECO:0000313" key="18">
    <source>
        <dbReference type="EMBL" id="KAG7503035.1"/>
    </source>
</evidence>
<evidence type="ECO:0000256" key="5">
    <source>
        <dbReference type="ARBA" id="ARBA00022737"/>
    </source>
</evidence>
<name>A0AAV6RD39_SOLSE</name>
<dbReference type="PANTHER" id="PTHR31363">
    <property type="entry name" value="TRAF3-INTERACTING PROTEIN 1"/>
    <property type="match status" value="1"/>
</dbReference>
<organism evidence="18 19">
    <name type="scientific">Solea senegalensis</name>
    <name type="common">Senegalese sole</name>
    <dbReference type="NCBI Taxonomy" id="28829"/>
    <lineage>
        <taxon>Eukaryota</taxon>
        <taxon>Metazoa</taxon>
        <taxon>Chordata</taxon>
        <taxon>Craniata</taxon>
        <taxon>Vertebrata</taxon>
        <taxon>Euteleostomi</taxon>
        <taxon>Actinopterygii</taxon>
        <taxon>Neopterygii</taxon>
        <taxon>Teleostei</taxon>
        <taxon>Neoteleostei</taxon>
        <taxon>Acanthomorphata</taxon>
        <taxon>Carangaria</taxon>
        <taxon>Pleuronectiformes</taxon>
        <taxon>Pleuronectoidei</taxon>
        <taxon>Soleidae</taxon>
        <taxon>Solea</taxon>
    </lineage>
</organism>
<evidence type="ECO:0000256" key="6">
    <source>
        <dbReference type="ARBA" id="ARBA00022786"/>
    </source>
</evidence>
<feature type="compositionally biased region" description="Basic and acidic residues" evidence="15">
    <location>
        <begin position="458"/>
        <end position="484"/>
    </location>
</feature>
<dbReference type="PROSITE" id="PS50297">
    <property type="entry name" value="ANK_REP_REGION"/>
    <property type="match status" value="3"/>
</dbReference>
<dbReference type="EMBL" id="JAGKHQ010000012">
    <property type="protein sequence ID" value="KAG7503035.1"/>
    <property type="molecule type" value="Genomic_DNA"/>
</dbReference>
<dbReference type="InterPro" id="IPR040468">
    <property type="entry name" value="TRAF3IP1_N"/>
</dbReference>
<evidence type="ECO:0000259" key="17">
    <source>
        <dbReference type="Pfam" id="PF17749"/>
    </source>
</evidence>
<evidence type="ECO:0000256" key="4">
    <source>
        <dbReference type="ARBA" id="ARBA00022490"/>
    </source>
</evidence>
<dbReference type="AlphaFoldDB" id="A0AAV6RD39"/>
<dbReference type="Proteomes" id="UP000693946">
    <property type="component" value="Linkage Group LG2"/>
</dbReference>
<dbReference type="Pfam" id="PF13606">
    <property type="entry name" value="Ank_3"/>
    <property type="match status" value="1"/>
</dbReference>
<feature type="compositionally biased region" description="Low complexity" evidence="15">
    <location>
        <begin position="486"/>
        <end position="496"/>
    </location>
</feature>
<accession>A0AAV6RD39</accession>
<dbReference type="InterPro" id="IPR002110">
    <property type="entry name" value="Ankyrin_rpt"/>
</dbReference>
<dbReference type="InterPro" id="IPR041476">
    <property type="entry name" value="TRAF3IP1_C"/>
</dbReference>
<keyword evidence="4" id="KW-0963">Cytoplasm</keyword>
<dbReference type="GO" id="GO:0008017">
    <property type="term" value="F:microtubule binding"/>
    <property type="evidence" value="ECO:0007669"/>
    <property type="project" value="InterPro"/>
</dbReference>
<feature type="repeat" description="ANK" evidence="14">
    <location>
        <begin position="780"/>
        <end position="812"/>
    </location>
</feature>
<keyword evidence="6" id="KW-0833">Ubl conjugation pathway</keyword>
<dbReference type="GO" id="GO:0042073">
    <property type="term" value="P:intraciliary transport"/>
    <property type="evidence" value="ECO:0007669"/>
    <property type="project" value="TreeGrafter"/>
</dbReference>
<evidence type="ECO:0000256" key="8">
    <source>
        <dbReference type="ARBA" id="ARBA00023043"/>
    </source>
</evidence>
<keyword evidence="9" id="KW-0175">Coiled coil</keyword>
<keyword evidence="19" id="KW-1185">Reference proteome</keyword>
<dbReference type="PROSITE" id="PS50088">
    <property type="entry name" value="ANK_REPEAT"/>
    <property type="match status" value="3"/>
</dbReference>
<dbReference type="GO" id="GO:0070507">
    <property type="term" value="P:regulation of microtubule cytoskeleton organization"/>
    <property type="evidence" value="ECO:0007669"/>
    <property type="project" value="TreeGrafter"/>
</dbReference>
<dbReference type="SMART" id="SM00248">
    <property type="entry name" value="ANK"/>
    <property type="match status" value="6"/>
</dbReference>
<feature type="compositionally biased region" description="Low complexity" evidence="15">
    <location>
        <begin position="381"/>
        <end position="395"/>
    </location>
</feature>
<feature type="compositionally biased region" description="Basic and acidic residues" evidence="15">
    <location>
        <begin position="145"/>
        <end position="292"/>
    </location>
</feature>
<evidence type="ECO:0000256" key="3">
    <source>
        <dbReference type="ARBA" id="ARBA00005949"/>
    </source>
</evidence>
<dbReference type="FunFam" id="1.10.418.50:FF:000001">
    <property type="entry name" value="TRAF3-interacting protein 1 isoform X1"/>
    <property type="match status" value="1"/>
</dbReference>
<keyword evidence="8 14" id="KW-0040">ANK repeat</keyword>
<dbReference type="GO" id="GO:0048513">
    <property type="term" value="P:animal organ development"/>
    <property type="evidence" value="ECO:0007669"/>
    <property type="project" value="UniProtKB-ARBA"/>
</dbReference>
<keyword evidence="7" id="KW-0970">Cilium biogenesis/degradation</keyword>
<dbReference type="PANTHER" id="PTHR31363:SF0">
    <property type="entry name" value="TRAF3-INTERACTING PROTEIN 1"/>
    <property type="match status" value="1"/>
</dbReference>
<dbReference type="Pfam" id="PF17749">
    <property type="entry name" value="MIP-T3_C"/>
    <property type="match status" value="1"/>
</dbReference>
<evidence type="ECO:0000256" key="7">
    <source>
        <dbReference type="ARBA" id="ARBA00022794"/>
    </source>
</evidence>
<evidence type="ECO:0000256" key="2">
    <source>
        <dbReference type="ARBA" id="ARBA00004430"/>
    </source>
</evidence>
<sequence length="933" mass="105641">MNAAVVKKTQDSLGKVIRKPPLTDKLLNKPPFRYLHDIFSEVIRATGFMKGLYGENEMKSDNVKDKDSKIAFLQKAIDVVMLVMSEPLAAKPARIVAGQEPEKTNELLQAIARCCLNKLSSDDAVKRVLAGEKVDIKTKASTSRSQDKENREGRERHLDKDEKKKITERSGSRDQKDPDQPKEQESQHRDREKEHQRDRERSDKRHRSEQDRDKDKSRDRERERDKGRAKDKVKDRERDRERETDKEKGKERDKTKERDSRKDVERDKEKRRDKEREKDRERHKEGEERNKIMENGNNKTKVSEEPEQKPSSQEPSTTAKPPAEAVENQSLSDSPARIPRPSSAKGQRRKPKIGGQDESDSEGDGDAPLADVSGFSVPSDMASSNRRMARPSSARPAPPRVKRQESYTDGTTAERLSSAKPPAPVIIDGKKLSEDEDEQFLVEEAAAPPSEAPEMEMDPARELDGEEKHGGLVKKILETKKDYELSPSSPKSKQQKWVSEAARKEERDIVIRDIERVRSSIQTVCRNSLPLGKIMDYFQEDRDAMQAEWYTWQQENKELAQALLEEQRATDLALDPLKAELAELEQQIKDQQDKICAVRFNILKNEEKIQKMEEHIMADGAPEAPEAQADADDPPRVNFPPLITVSDLPSATAAGRNLKEWLQEQFCDKPLEQDDMRLHNAAYVGDLDTLRNLLQEDSFRQRINEKSVWCCGCLPCTPLRIASTAGHAACVAYLIAQGADVDLVDVKGQTALYVAVVNGHLECVRILLEAGADPNGSRHHRSTPLYHAARVGRLDILQELIRFHADVDMDHQLGPRLLLSARTLNTLVVCPLYISAAYHHLHCFQLLLQAGAQPDFNYTGPVCHEALTRGLASCLLDAVLRHGCEVAFVHLLLDHGANPALVPWDESNLEATNRRKVDPEALEVFLEARSEWK</sequence>
<dbReference type="FunFam" id="1.25.40.20:FF:000119">
    <property type="entry name" value="Ankyrin repeat and SOCS box containing 1"/>
    <property type="match status" value="1"/>
</dbReference>
<evidence type="ECO:0000256" key="10">
    <source>
        <dbReference type="ARBA" id="ARBA00023212"/>
    </source>
</evidence>
<dbReference type="Pfam" id="PF12796">
    <property type="entry name" value="Ank_2"/>
    <property type="match status" value="1"/>
</dbReference>
<feature type="repeat" description="ANK" evidence="14">
    <location>
        <begin position="747"/>
        <end position="779"/>
    </location>
</feature>
<dbReference type="GO" id="GO:0048731">
    <property type="term" value="P:system development"/>
    <property type="evidence" value="ECO:0007669"/>
    <property type="project" value="UniProtKB-ARBA"/>
</dbReference>
<evidence type="ECO:0000256" key="9">
    <source>
        <dbReference type="ARBA" id="ARBA00023054"/>
    </source>
</evidence>
<evidence type="ECO:0000256" key="1">
    <source>
        <dbReference type="ARBA" id="ARBA00004120"/>
    </source>
</evidence>
<feature type="repeat" description="ANK" evidence="14">
    <location>
        <begin position="717"/>
        <end position="746"/>
    </location>
</feature>
<comment type="similarity">
    <text evidence="3">Belongs to the ankyrin SOCS box (ASB) family.</text>
</comment>
<evidence type="ECO:0000256" key="11">
    <source>
        <dbReference type="ARBA" id="ARBA00023273"/>
    </source>
</evidence>
<dbReference type="GO" id="GO:0005930">
    <property type="term" value="C:axoneme"/>
    <property type="evidence" value="ECO:0007669"/>
    <property type="project" value="UniProtKB-SubCell"/>
</dbReference>
<reference evidence="18 19" key="1">
    <citation type="journal article" date="2021" name="Sci. Rep.">
        <title>Chromosome anchoring in Senegalese sole (Solea senegalensis) reveals sex-associated markers and genome rearrangements in flatfish.</title>
        <authorList>
            <person name="Guerrero-Cozar I."/>
            <person name="Gomez-Garrido J."/>
            <person name="Berbel C."/>
            <person name="Martinez-Blanch J.F."/>
            <person name="Alioto T."/>
            <person name="Claros M.G."/>
            <person name="Gagnaire P.A."/>
            <person name="Manchado M."/>
        </authorList>
    </citation>
    <scope>NUCLEOTIDE SEQUENCE [LARGE SCALE GENOMIC DNA]</scope>
    <source>
        <strain evidence="18">Sse05_10M</strain>
    </source>
</reference>
<comment type="similarity">
    <text evidence="12">Belongs to the TRAF3IP1 family.</text>
</comment>
<dbReference type="GO" id="GO:0036064">
    <property type="term" value="C:ciliary basal body"/>
    <property type="evidence" value="ECO:0007669"/>
    <property type="project" value="TreeGrafter"/>
</dbReference>
<proteinExistence type="inferred from homology"/>
<evidence type="ECO:0000256" key="15">
    <source>
        <dbReference type="SAM" id="MobiDB-lite"/>
    </source>
</evidence>
<protein>
    <recommendedName>
        <fullName evidence="13">TRAF3-interacting protein 1</fullName>
    </recommendedName>
</protein>
<keyword evidence="11" id="KW-0966">Cell projection</keyword>
<gene>
    <name evidence="18" type="ORF">JOB18_030944</name>
</gene>
<feature type="domain" description="TRAF3-interacting protein 1 C-terminal" evidence="17">
    <location>
        <begin position="465"/>
        <end position="614"/>
    </location>
</feature>
<evidence type="ECO:0000256" key="14">
    <source>
        <dbReference type="PROSITE-ProRule" id="PRU00023"/>
    </source>
</evidence>
<feature type="region of interest" description="Disordered" evidence="15">
    <location>
        <begin position="138"/>
        <end position="499"/>
    </location>
</feature>
<comment type="caution">
    <text evidence="18">The sequence shown here is derived from an EMBL/GenBank/DDBJ whole genome shotgun (WGS) entry which is preliminary data.</text>
</comment>
<evidence type="ECO:0000313" key="19">
    <source>
        <dbReference type="Proteomes" id="UP000693946"/>
    </source>
</evidence>
<evidence type="ECO:0000259" key="16">
    <source>
        <dbReference type="Pfam" id="PF10243"/>
    </source>
</evidence>
<keyword evidence="5" id="KW-0677">Repeat</keyword>
<dbReference type="Pfam" id="PF10243">
    <property type="entry name" value="MIP-T3"/>
    <property type="match status" value="1"/>
</dbReference>
<evidence type="ECO:0000256" key="12">
    <source>
        <dbReference type="ARBA" id="ARBA00043971"/>
    </source>
</evidence>
<feature type="domain" description="TRAF3-interacting protein 1 N-terminal" evidence="16">
    <location>
        <begin position="5"/>
        <end position="116"/>
    </location>
</feature>
<evidence type="ECO:0000256" key="13">
    <source>
        <dbReference type="ARBA" id="ARBA00070492"/>
    </source>
</evidence>
<comment type="subcellular location">
    <subcellularLocation>
        <location evidence="2">Cytoplasm</location>
        <location evidence="2">Cytoskeleton</location>
        <location evidence="2">Cilium axoneme</location>
    </subcellularLocation>
    <subcellularLocation>
        <location evidence="1">Cytoplasm</location>
        <location evidence="1">Cytoskeleton</location>
        <location evidence="1">Cilium basal body</location>
    </subcellularLocation>
</comment>
<dbReference type="InterPro" id="IPR018799">
    <property type="entry name" value="TRAF3IP1"/>
</dbReference>